<dbReference type="GO" id="GO:0016020">
    <property type="term" value="C:membrane"/>
    <property type="evidence" value="ECO:0007669"/>
    <property type="project" value="UniProtKB-SubCell"/>
</dbReference>
<gene>
    <name evidence="8" type="ORF">BFP71_04470</name>
</gene>
<dbReference type="InterPro" id="IPR003148">
    <property type="entry name" value="RCK_N"/>
</dbReference>
<keyword evidence="2" id="KW-0813">Transport</keyword>
<evidence type="ECO:0000256" key="3">
    <source>
        <dbReference type="ARBA" id="ARBA00022692"/>
    </source>
</evidence>
<evidence type="ECO:0000256" key="1">
    <source>
        <dbReference type="ARBA" id="ARBA00004141"/>
    </source>
</evidence>
<protein>
    <recommendedName>
        <fullName evidence="7">RCK C-terminal domain-containing protein</fullName>
    </recommendedName>
</protein>
<feature type="transmembrane region" description="Helical" evidence="6">
    <location>
        <begin position="357"/>
        <end position="381"/>
    </location>
</feature>
<keyword evidence="2" id="KW-0633">Potassium transport</keyword>
<dbReference type="RefSeq" id="WP_069834227.1">
    <property type="nucleotide sequence ID" value="NZ_MDGQ01000003.1"/>
</dbReference>
<keyword evidence="4 6" id="KW-1133">Transmembrane helix</keyword>
<comment type="caution">
    <text evidence="8">The sequence shown here is derived from an EMBL/GenBank/DDBJ whole genome shotgun (WGS) entry which is preliminary data.</text>
</comment>
<evidence type="ECO:0000256" key="2">
    <source>
        <dbReference type="ARBA" id="ARBA00022538"/>
    </source>
</evidence>
<dbReference type="InterPro" id="IPR006037">
    <property type="entry name" value="RCK_C"/>
</dbReference>
<dbReference type="Gene3D" id="3.40.50.720">
    <property type="entry name" value="NAD(P)-binding Rossmann-like Domain"/>
    <property type="match status" value="1"/>
</dbReference>
<feature type="transmembrane region" description="Helical" evidence="6">
    <location>
        <begin position="199"/>
        <end position="219"/>
    </location>
</feature>
<name>A0A1E5T6A9_9BACT</name>
<feature type="transmembrane region" description="Helical" evidence="6">
    <location>
        <begin position="322"/>
        <end position="345"/>
    </location>
</feature>
<dbReference type="InterPro" id="IPR036721">
    <property type="entry name" value="RCK_C_sf"/>
</dbReference>
<evidence type="ECO:0000313" key="8">
    <source>
        <dbReference type="EMBL" id="OEK06915.1"/>
    </source>
</evidence>
<evidence type="ECO:0000256" key="6">
    <source>
        <dbReference type="SAM" id="Phobius"/>
    </source>
</evidence>
<dbReference type="InterPro" id="IPR006153">
    <property type="entry name" value="Cation/H_exchanger_TM"/>
</dbReference>
<feature type="transmembrane region" description="Helical" evidence="6">
    <location>
        <begin position="231"/>
        <end position="254"/>
    </location>
</feature>
<dbReference type="GO" id="GO:1902600">
    <property type="term" value="P:proton transmembrane transport"/>
    <property type="evidence" value="ECO:0007669"/>
    <property type="project" value="InterPro"/>
</dbReference>
<dbReference type="Proteomes" id="UP000095552">
    <property type="component" value="Unassembled WGS sequence"/>
</dbReference>
<dbReference type="InterPro" id="IPR038770">
    <property type="entry name" value="Na+/solute_symporter_sf"/>
</dbReference>
<organism evidence="8 9">
    <name type="scientific">Roseivirga misakiensis</name>
    <dbReference type="NCBI Taxonomy" id="1563681"/>
    <lineage>
        <taxon>Bacteria</taxon>
        <taxon>Pseudomonadati</taxon>
        <taxon>Bacteroidota</taxon>
        <taxon>Cytophagia</taxon>
        <taxon>Cytophagales</taxon>
        <taxon>Roseivirgaceae</taxon>
        <taxon>Roseivirga</taxon>
    </lineage>
</organism>
<reference evidence="8 9" key="1">
    <citation type="submission" date="2016-08" db="EMBL/GenBank/DDBJ databases">
        <title>Draft genome of Fabibacter sp. strain SK-8.</title>
        <authorList>
            <person name="Wong S.-K."/>
            <person name="Hamasaki K."/>
            <person name="Yoshizawa S."/>
        </authorList>
    </citation>
    <scope>NUCLEOTIDE SEQUENCE [LARGE SCALE GENOMIC DNA]</scope>
    <source>
        <strain evidence="8 9">SK-8</strain>
    </source>
</reference>
<dbReference type="PANTHER" id="PTHR43021">
    <property type="entry name" value="NA(+)/H(+) ANTIPORTER-RELATED"/>
    <property type="match status" value="1"/>
</dbReference>
<evidence type="ECO:0000256" key="5">
    <source>
        <dbReference type="ARBA" id="ARBA00023136"/>
    </source>
</evidence>
<evidence type="ECO:0000256" key="4">
    <source>
        <dbReference type="ARBA" id="ARBA00022989"/>
    </source>
</evidence>
<feature type="transmembrane region" description="Helical" evidence="6">
    <location>
        <begin position="131"/>
        <end position="154"/>
    </location>
</feature>
<feature type="transmembrane region" description="Helical" evidence="6">
    <location>
        <begin position="266"/>
        <end position="286"/>
    </location>
</feature>
<feature type="domain" description="RCK C-terminal" evidence="7">
    <location>
        <begin position="558"/>
        <end position="641"/>
    </location>
</feature>
<dbReference type="Gene3D" id="3.30.70.1450">
    <property type="entry name" value="Regulator of K+ conductance, C-terminal domain"/>
    <property type="match status" value="1"/>
</dbReference>
<dbReference type="EMBL" id="MDGQ01000003">
    <property type="protein sequence ID" value="OEK06915.1"/>
    <property type="molecule type" value="Genomic_DNA"/>
</dbReference>
<evidence type="ECO:0000259" key="7">
    <source>
        <dbReference type="PROSITE" id="PS51202"/>
    </source>
</evidence>
<dbReference type="Gene3D" id="1.20.1530.20">
    <property type="match status" value="1"/>
</dbReference>
<keyword evidence="2" id="KW-0406">Ion transport</keyword>
<sequence>MTDYQQVLLLLGGFIIVAVAANQIAGFFQKIKLPFITGILVVGLFSGPFIFKLLPQNTGTGLQFINDISLAFIAFAAAAELYLKELRGRMKSIKWMTFGQLMVTFVGSSVLIYFLADQIEFMSSMNSASKIGVSIMMATIFVARSPASAIAVINEMRAKGPFVQMAMGVTVIKDFLVIILFAVCLSVATTLINGDPFNIQFLLVLLAELAASFAIGYIVGRLLILVLSIRLNAYVKMGLVLAVGYAVYLLYYFVKHYTEDHFGFEFHIEPLLICIIGSFIVTNYSRFRHEFIKLLEEMGPIIYICFFTLTGASVSIDILVKVIGVAFMLFGIRLVTMIAGSLLGGSLAGDSALFRKIGWMPFVTQAGVGLGLATIVANAFPAWGSEFQTIVVAVIVLNQFVGPPLFKWSIQMVGEARVKANTPHFDGIRDAMIIGVESQSVALAKQLKEHGWEAELITKKQDIQVDEYPDLVIHKVDEFTLDSLTAHNIQKAEAVVLTLTDDENLAIAEILYEQVGTKDIVVRLNHRYNFEKFHKLDCLIVDPSTAMVSLMDHLVRSPQAATLLLGMQENQDTMDVEVQNPNLRGLPLRDLRLPSDIIVLSVNRGGQSIITHGYTRLRLGDVLTMVGSNDSLQDVALRFDR</sequence>
<dbReference type="SUPFAM" id="SSF116726">
    <property type="entry name" value="TrkA C-terminal domain-like"/>
    <property type="match status" value="1"/>
</dbReference>
<dbReference type="AlphaFoldDB" id="A0A1E5T6A9"/>
<keyword evidence="9" id="KW-1185">Reference proteome</keyword>
<feature type="transmembrane region" description="Helical" evidence="6">
    <location>
        <begin position="63"/>
        <end position="83"/>
    </location>
</feature>
<accession>A0A1E5T6A9</accession>
<feature type="transmembrane region" description="Helical" evidence="6">
    <location>
        <begin position="175"/>
        <end position="193"/>
    </location>
</feature>
<dbReference type="SUPFAM" id="SSF51735">
    <property type="entry name" value="NAD(P)-binding Rossmann-fold domains"/>
    <property type="match status" value="1"/>
</dbReference>
<keyword evidence="3 6" id="KW-0812">Transmembrane</keyword>
<feature type="transmembrane region" description="Helical" evidence="6">
    <location>
        <begin position="33"/>
        <end position="51"/>
    </location>
</feature>
<feature type="transmembrane region" description="Helical" evidence="6">
    <location>
        <begin position="298"/>
        <end position="316"/>
    </location>
</feature>
<dbReference type="Pfam" id="PF02080">
    <property type="entry name" value="TrkA_C"/>
    <property type="match status" value="1"/>
</dbReference>
<feature type="transmembrane region" description="Helical" evidence="6">
    <location>
        <begin position="6"/>
        <end position="26"/>
    </location>
</feature>
<keyword evidence="2" id="KW-0630">Potassium</keyword>
<dbReference type="InterPro" id="IPR036291">
    <property type="entry name" value="NAD(P)-bd_dom_sf"/>
</dbReference>
<dbReference type="GO" id="GO:0006813">
    <property type="term" value="P:potassium ion transport"/>
    <property type="evidence" value="ECO:0007669"/>
    <property type="project" value="UniProtKB-KW"/>
</dbReference>
<proteinExistence type="predicted"/>
<dbReference type="Pfam" id="PF02254">
    <property type="entry name" value="TrkA_N"/>
    <property type="match status" value="1"/>
</dbReference>
<dbReference type="GO" id="GO:0008324">
    <property type="term" value="F:monoatomic cation transmembrane transporter activity"/>
    <property type="evidence" value="ECO:0007669"/>
    <property type="project" value="InterPro"/>
</dbReference>
<comment type="subcellular location">
    <subcellularLocation>
        <location evidence="1">Membrane</location>
        <topology evidence="1">Multi-pass membrane protein</topology>
    </subcellularLocation>
</comment>
<keyword evidence="5 6" id="KW-0472">Membrane</keyword>
<dbReference type="OrthoDB" id="9783404at2"/>
<dbReference type="STRING" id="1563681.BFP71_04470"/>
<dbReference type="Pfam" id="PF00999">
    <property type="entry name" value="Na_H_Exchanger"/>
    <property type="match status" value="1"/>
</dbReference>
<feature type="transmembrane region" description="Helical" evidence="6">
    <location>
        <begin position="95"/>
        <end position="116"/>
    </location>
</feature>
<dbReference type="PROSITE" id="PS51202">
    <property type="entry name" value="RCK_C"/>
    <property type="match status" value="1"/>
</dbReference>
<dbReference type="GO" id="GO:0015297">
    <property type="term" value="F:antiporter activity"/>
    <property type="evidence" value="ECO:0007669"/>
    <property type="project" value="InterPro"/>
</dbReference>
<evidence type="ECO:0000313" key="9">
    <source>
        <dbReference type="Proteomes" id="UP000095552"/>
    </source>
</evidence>
<dbReference type="PANTHER" id="PTHR43021:SF2">
    <property type="entry name" value="CATION_H+ EXCHANGER DOMAIN-CONTAINING PROTEIN"/>
    <property type="match status" value="1"/>
</dbReference>